<dbReference type="GO" id="GO:0008860">
    <property type="term" value="F:ferredoxin-NAD+ reductase activity"/>
    <property type="evidence" value="ECO:0007669"/>
    <property type="project" value="UniProtKB-EC"/>
</dbReference>
<keyword evidence="2" id="KW-0285">Flavoprotein</keyword>
<reference evidence="7 8" key="1">
    <citation type="submission" date="2020-07" db="EMBL/GenBank/DDBJ databases">
        <title>Sequencing the genomes of 1000 actinobacteria strains.</title>
        <authorList>
            <person name="Klenk H.-P."/>
        </authorList>
    </citation>
    <scope>NUCLEOTIDE SEQUENCE [LARGE SCALE GENOMIC DNA]</scope>
    <source>
        <strain evidence="7 8">DSM 21349</strain>
    </source>
</reference>
<dbReference type="RefSeq" id="WP_182538901.1">
    <property type="nucleotide sequence ID" value="NZ_JACGXA010000001.1"/>
</dbReference>
<dbReference type="AlphaFoldDB" id="A0A7W3IZZ5"/>
<dbReference type="GO" id="GO:0005737">
    <property type="term" value="C:cytoplasm"/>
    <property type="evidence" value="ECO:0007669"/>
    <property type="project" value="TreeGrafter"/>
</dbReference>
<dbReference type="EMBL" id="JACGXA010000001">
    <property type="protein sequence ID" value="MBA8803766.1"/>
    <property type="molecule type" value="Genomic_DNA"/>
</dbReference>
<keyword evidence="4 7" id="KW-0560">Oxidoreductase</keyword>
<dbReference type="InterPro" id="IPR023753">
    <property type="entry name" value="FAD/NAD-binding_dom"/>
</dbReference>
<proteinExistence type="predicted"/>
<dbReference type="InterPro" id="IPR036188">
    <property type="entry name" value="FAD/NAD-bd_sf"/>
</dbReference>
<feature type="domain" description="FAD/NAD(P)-binding" evidence="5">
    <location>
        <begin position="4"/>
        <end position="301"/>
    </location>
</feature>
<evidence type="ECO:0000256" key="3">
    <source>
        <dbReference type="ARBA" id="ARBA00022827"/>
    </source>
</evidence>
<dbReference type="GO" id="GO:0051213">
    <property type="term" value="F:dioxygenase activity"/>
    <property type="evidence" value="ECO:0007669"/>
    <property type="project" value="UniProtKB-KW"/>
</dbReference>
<sequence>MTNRIVVIGGGLAAATAVHELRTTHGFTGPVTVLADEAHPPYERPPLSKAVLLGEKEATTAIVRPAEWYADHDVGLRTGTRAERIDRDARTVHAAGEDIGYGQLLIATGARARRLPLVDESGVPATYLRTIGDSVALRGLLRPGLRLGIIGGGWIGLEAAAAARIAGAEVTVLEALELPLVRVLGSEVAGIMTAMHREHGVDVRTSTQVTAVEATSEGTRLALDDGDDLVVDHVLVGIGAQPNTELAEAAGLTVDNGIRTDAHLRTDDATVLAAGDVANVDHPLLGRPLRVEHWDTAIQHGKVAAATLAGVDAVADQQPYFFTDQYDFGMEYVGNAGPGDYDRVLVRGDAAGRVFTAWWLAGDRIVAGMHANDWDAIDEVRSRVGTTVDPAWLES</sequence>
<evidence type="ECO:0000259" key="6">
    <source>
        <dbReference type="Pfam" id="PF14759"/>
    </source>
</evidence>
<keyword evidence="3" id="KW-0274">FAD</keyword>
<dbReference type="PRINTS" id="PR00411">
    <property type="entry name" value="PNDRDTASEI"/>
</dbReference>
<dbReference type="SUPFAM" id="SSF51905">
    <property type="entry name" value="FAD/NAD(P)-binding domain"/>
    <property type="match status" value="2"/>
</dbReference>
<protein>
    <submittedName>
        <fullName evidence="7">3-phenylpropionate/trans-cinnamate dioxygenase ferredoxin reductase subunit</fullName>
        <ecNumber evidence="7">1.18.1.3</ecNumber>
    </submittedName>
</protein>
<evidence type="ECO:0000256" key="2">
    <source>
        <dbReference type="ARBA" id="ARBA00022630"/>
    </source>
</evidence>
<dbReference type="SUPFAM" id="SSF55424">
    <property type="entry name" value="FAD/NAD-linked reductases, dimerisation (C-terminal) domain"/>
    <property type="match status" value="1"/>
</dbReference>
<gene>
    <name evidence="7" type="ORF">FB382_002057</name>
</gene>
<dbReference type="EC" id="1.18.1.3" evidence="7"/>
<dbReference type="GO" id="GO:0016651">
    <property type="term" value="F:oxidoreductase activity, acting on NAD(P)H"/>
    <property type="evidence" value="ECO:0007669"/>
    <property type="project" value="TreeGrafter"/>
</dbReference>
<dbReference type="InterPro" id="IPR028202">
    <property type="entry name" value="Reductase_C"/>
</dbReference>
<dbReference type="Gene3D" id="3.50.50.60">
    <property type="entry name" value="FAD/NAD(P)-binding domain"/>
    <property type="match status" value="2"/>
</dbReference>
<dbReference type="PANTHER" id="PTHR43557">
    <property type="entry name" value="APOPTOSIS-INDUCING FACTOR 1"/>
    <property type="match status" value="1"/>
</dbReference>
<evidence type="ECO:0000259" key="5">
    <source>
        <dbReference type="Pfam" id="PF07992"/>
    </source>
</evidence>
<accession>A0A7W3IZZ5</accession>
<evidence type="ECO:0000256" key="1">
    <source>
        <dbReference type="ARBA" id="ARBA00001974"/>
    </source>
</evidence>
<dbReference type="Proteomes" id="UP000580910">
    <property type="component" value="Unassembled WGS sequence"/>
</dbReference>
<dbReference type="Gene3D" id="3.30.390.30">
    <property type="match status" value="1"/>
</dbReference>
<dbReference type="InterPro" id="IPR050446">
    <property type="entry name" value="FAD-oxidoreductase/Apoptosis"/>
</dbReference>
<dbReference type="PANTHER" id="PTHR43557:SF2">
    <property type="entry name" value="RIESKE DOMAIN-CONTAINING PROTEIN-RELATED"/>
    <property type="match status" value="1"/>
</dbReference>
<feature type="domain" description="Reductase C-terminal" evidence="6">
    <location>
        <begin position="320"/>
        <end position="379"/>
    </location>
</feature>
<dbReference type="PRINTS" id="PR00368">
    <property type="entry name" value="FADPNR"/>
</dbReference>
<organism evidence="7 8">
    <name type="scientific">Nocardioides ginsengisegetis</name>
    <dbReference type="NCBI Taxonomy" id="661491"/>
    <lineage>
        <taxon>Bacteria</taxon>
        <taxon>Bacillati</taxon>
        <taxon>Actinomycetota</taxon>
        <taxon>Actinomycetes</taxon>
        <taxon>Propionibacteriales</taxon>
        <taxon>Nocardioidaceae</taxon>
        <taxon>Nocardioides</taxon>
    </lineage>
</organism>
<comment type="cofactor">
    <cofactor evidence="1">
        <name>FAD</name>
        <dbReference type="ChEBI" id="CHEBI:57692"/>
    </cofactor>
</comment>
<dbReference type="Pfam" id="PF07992">
    <property type="entry name" value="Pyr_redox_2"/>
    <property type="match status" value="1"/>
</dbReference>
<name>A0A7W3IZZ5_9ACTN</name>
<evidence type="ECO:0000256" key="4">
    <source>
        <dbReference type="ARBA" id="ARBA00023002"/>
    </source>
</evidence>
<keyword evidence="7" id="KW-0223">Dioxygenase</keyword>
<dbReference type="InterPro" id="IPR016156">
    <property type="entry name" value="FAD/NAD-linked_Rdtase_dimer_sf"/>
</dbReference>
<evidence type="ECO:0000313" key="8">
    <source>
        <dbReference type="Proteomes" id="UP000580910"/>
    </source>
</evidence>
<evidence type="ECO:0000313" key="7">
    <source>
        <dbReference type="EMBL" id="MBA8803766.1"/>
    </source>
</evidence>
<comment type="caution">
    <text evidence="7">The sequence shown here is derived from an EMBL/GenBank/DDBJ whole genome shotgun (WGS) entry which is preliminary data.</text>
</comment>
<dbReference type="Pfam" id="PF14759">
    <property type="entry name" value="Reductase_C"/>
    <property type="match status" value="1"/>
</dbReference>
<keyword evidence="8" id="KW-1185">Reference proteome</keyword>